<sequence length="346" mass="38979">MKHALLVLAMIFSSRCRALQCNIKRLNGAGHSAFVRHRRSKSGSSDFFQTTLLATANGPSAVRSLRPEFVDSPLQLLSFYKFTRIEDPEAIRDGLFEKLSNVRGLRGTVYVAPEGVNCAFAVPTGSLEEVMQLFDAEEERGAIPFFDRNSQPNIGNIVDPTTPTFDRLIVRTRDYILRDGIDVSEQFDWTDPGSEIDASDWDEQLREEGVQLLDCRNDYESGEGTFIGARPLNTQVFGDTWGVVDEAVRSRELDPSKPVHIFCTGGIRCVKVGAYLKQKHGAKDVRSLRHGIIGYERWRENDEGTASGKDSIWEGKNFLFDKRRFADNESRGTNREALDEQMKDNT</sequence>
<dbReference type="Gene3D" id="3.30.70.100">
    <property type="match status" value="1"/>
</dbReference>
<dbReference type="OrthoDB" id="25002at2759"/>
<feature type="domain" description="Rhodanese" evidence="2">
    <location>
        <begin position="206"/>
        <end position="301"/>
    </location>
</feature>
<gene>
    <name evidence="3" type="ORF">THAOC_14029</name>
</gene>
<dbReference type="InterPro" id="IPR040503">
    <property type="entry name" value="TRHO_N"/>
</dbReference>
<dbReference type="Gene3D" id="3.40.250.10">
    <property type="entry name" value="Rhodanese-like domain"/>
    <property type="match status" value="1"/>
</dbReference>
<name>K0T487_THAOC</name>
<keyword evidence="4" id="KW-1185">Reference proteome</keyword>
<dbReference type="InterPro" id="IPR001763">
    <property type="entry name" value="Rhodanese-like_dom"/>
</dbReference>
<dbReference type="SMART" id="SM00450">
    <property type="entry name" value="RHOD"/>
    <property type="match status" value="1"/>
</dbReference>
<dbReference type="OMA" id="INCQMAV"/>
<evidence type="ECO:0000256" key="1">
    <source>
        <dbReference type="SAM" id="SignalP"/>
    </source>
</evidence>
<dbReference type="Proteomes" id="UP000266841">
    <property type="component" value="Unassembled WGS sequence"/>
</dbReference>
<evidence type="ECO:0000259" key="2">
    <source>
        <dbReference type="PROSITE" id="PS50206"/>
    </source>
</evidence>
<dbReference type="PANTHER" id="PTHR43846:SF1">
    <property type="entry name" value="TRNA URIDINE(34) HYDROXYLASE"/>
    <property type="match status" value="1"/>
</dbReference>
<dbReference type="EMBL" id="AGNL01016298">
    <property type="protein sequence ID" value="EJK65152.1"/>
    <property type="molecule type" value="Genomic_DNA"/>
</dbReference>
<comment type="caution">
    <text evidence="3">The sequence shown here is derived from an EMBL/GenBank/DDBJ whole genome shotgun (WGS) entry which is preliminary data.</text>
</comment>
<dbReference type="PANTHER" id="PTHR43846">
    <property type="entry name" value="UPF0176 PROTEIN YCEA"/>
    <property type="match status" value="1"/>
</dbReference>
<dbReference type="Pfam" id="PF17773">
    <property type="entry name" value="UPF0176_N"/>
    <property type="match status" value="1"/>
</dbReference>
<evidence type="ECO:0000313" key="4">
    <source>
        <dbReference type="Proteomes" id="UP000266841"/>
    </source>
</evidence>
<feature type="chain" id="PRO_5030173132" description="Rhodanese domain-containing protein" evidence="1">
    <location>
        <begin position="19"/>
        <end position="346"/>
    </location>
</feature>
<reference evidence="3 4" key="1">
    <citation type="journal article" date="2012" name="Genome Biol.">
        <title>Genome and low-iron response of an oceanic diatom adapted to chronic iron limitation.</title>
        <authorList>
            <person name="Lommer M."/>
            <person name="Specht M."/>
            <person name="Roy A.S."/>
            <person name="Kraemer L."/>
            <person name="Andreson R."/>
            <person name="Gutowska M.A."/>
            <person name="Wolf J."/>
            <person name="Bergner S.V."/>
            <person name="Schilhabel M.B."/>
            <person name="Klostermeier U.C."/>
            <person name="Beiko R.G."/>
            <person name="Rosenstiel P."/>
            <person name="Hippler M."/>
            <person name="Laroche J."/>
        </authorList>
    </citation>
    <scope>NUCLEOTIDE SEQUENCE [LARGE SCALE GENOMIC DNA]</scope>
    <source>
        <strain evidence="3 4">CCMP1005</strain>
    </source>
</reference>
<evidence type="ECO:0000313" key="3">
    <source>
        <dbReference type="EMBL" id="EJK65152.1"/>
    </source>
</evidence>
<keyword evidence="1" id="KW-0732">Signal</keyword>
<accession>K0T487</accession>
<dbReference type="InterPro" id="IPR036873">
    <property type="entry name" value="Rhodanese-like_dom_sf"/>
</dbReference>
<dbReference type="Pfam" id="PF00581">
    <property type="entry name" value="Rhodanese"/>
    <property type="match status" value="1"/>
</dbReference>
<feature type="signal peptide" evidence="1">
    <location>
        <begin position="1"/>
        <end position="18"/>
    </location>
</feature>
<organism evidence="3 4">
    <name type="scientific">Thalassiosira oceanica</name>
    <name type="common">Marine diatom</name>
    <dbReference type="NCBI Taxonomy" id="159749"/>
    <lineage>
        <taxon>Eukaryota</taxon>
        <taxon>Sar</taxon>
        <taxon>Stramenopiles</taxon>
        <taxon>Ochrophyta</taxon>
        <taxon>Bacillariophyta</taxon>
        <taxon>Coscinodiscophyceae</taxon>
        <taxon>Thalassiosirophycidae</taxon>
        <taxon>Thalassiosirales</taxon>
        <taxon>Thalassiosiraceae</taxon>
        <taxon>Thalassiosira</taxon>
    </lineage>
</organism>
<dbReference type="PROSITE" id="PS50206">
    <property type="entry name" value="RHODANESE_3"/>
    <property type="match status" value="1"/>
</dbReference>
<dbReference type="eggNOG" id="ENOG502QPZW">
    <property type="taxonomic scope" value="Eukaryota"/>
</dbReference>
<dbReference type="SUPFAM" id="SSF52821">
    <property type="entry name" value="Rhodanese/Cell cycle control phosphatase"/>
    <property type="match status" value="1"/>
</dbReference>
<dbReference type="AlphaFoldDB" id="K0T487"/>
<proteinExistence type="predicted"/>
<protein>
    <recommendedName>
        <fullName evidence="2">Rhodanese domain-containing protein</fullName>
    </recommendedName>
</protein>